<evidence type="ECO:0000313" key="4">
    <source>
        <dbReference type="EMBL" id="KAF2239534.1"/>
    </source>
</evidence>
<feature type="compositionally biased region" description="Acidic residues" evidence="2">
    <location>
        <begin position="185"/>
        <end position="197"/>
    </location>
</feature>
<accession>A0A6A6HN35</accession>
<name>A0A6A6HN35_VIRVR</name>
<keyword evidence="1" id="KW-0863">Zinc-finger</keyword>
<dbReference type="OrthoDB" id="3626072at2759"/>
<keyword evidence="1" id="KW-0862">Zinc</keyword>
<dbReference type="GO" id="GO:0008270">
    <property type="term" value="F:zinc ion binding"/>
    <property type="evidence" value="ECO:0007669"/>
    <property type="project" value="UniProtKB-KW"/>
</dbReference>
<feature type="domain" description="RING-type" evidence="3">
    <location>
        <begin position="30"/>
        <end position="84"/>
    </location>
</feature>
<evidence type="ECO:0000313" key="5">
    <source>
        <dbReference type="Proteomes" id="UP000800092"/>
    </source>
</evidence>
<evidence type="ECO:0000259" key="3">
    <source>
        <dbReference type="PROSITE" id="PS50089"/>
    </source>
</evidence>
<dbReference type="AlphaFoldDB" id="A0A6A6HN35"/>
<dbReference type="Proteomes" id="UP000800092">
    <property type="component" value="Unassembled WGS sequence"/>
</dbReference>
<dbReference type="PROSITE" id="PS50089">
    <property type="entry name" value="ZF_RING_2"/>
    <property type="match status" value="1"/>
</dbReference>
<sequence>MADFLLPNLEDLLDEATGVLPFGPSEDIDCSICRENFVITDANHLNAPIRLPCSGQHLVCRLCLKEWLLECIRGDLPGTCTFCREVICRDFSLDSLEPVAEMTMSEAEFARWRSEAGRRGDVLRTRVYTSDSDGALVAVVDFVEYDSDETKKIQTSDFEEDESGPDKSDVQDDDPNDSDFVADSLSEDSGDESDSEADGGVALAEA</sequence>
<keyword evidence="5" id="KW-1185">Reference proteome</keyword>
<organism evidence="4 5">
    <name type="scientific">Viridothelium virens</name>
    <name type="common">Speckled blister lichen</name>
    <name type="synonym">Trypethelium virens</name>
    <dbReference type="NCBI Taxonomy" id="1048519"/>
    <lineage>
        <taxon>Eukaryota</taxon>
        <taxon>Fungi</taxon>
        <taxon>Dikarya</taxon>
        <taxon>Ascomycota</taxon>
        <taxon>Pezizomycotina</taxon>
        <taxon>Dothideomycetes</taxon>
        <taxon>Dothideomycetes incertae sedis</taxon>
        <taxon>Trypetheliales</taxon>
        <taxon>Trypetheliaceae</taxon>
        <taxon>Viridothelium</taxon>
    </lineage>
</organism>
<proteinExistence type="predicted"/>
<feature type="region of interest" description="Disordered" evidence="2">
    <location>
        <begin position="151"/>
        <end position="206"/>
    </location>
</feature>
<dbReference type="Gene3D" id="3.30.40.10">
    <property type="entry name" value="Zinc/RING finger domain, C3HC4 (zinc finger)"/>
    <property type="match status" value="1"/>
</dbReference>
<dbReference type="InterPro" id="IPR013083">
    <property type="entry name" value="Znf_RING/FYVE/PHD"/>
</dbReference>
<gene>
    <name evidence="4" type="ORF">EV356DRAFT_513839</name>
</gene>
<keyword evidence="1" id="KW-0479">Metal-binding</keyword>
<evidence type="ECO:0000256" key="2">
    <source>
        <dbReference type="SAM" id="MobiDB-lite"/>
    </source>
</evidence>
<dbReference type="EMBL" id="ML991772">
    <property type="protein sequence ID" value="KAF2239534.1"/>
    <property type="molecule type" value="Genomic_DNA"/>
</dbReference>
<reference evidence="4" key="1">
    <citation type="journal article" date="2020" name="Stud. Mycol.">
        <title>101 Dothideomycetes genomes: a test case for predicting lifestyles and emergence of pathogens.</title>
        <authorList>
            <person name="Haridas S."/>
            <person name="Albert R."/>
            <person name="Binder M."/>
            <person name="Bloem J."/>
            <person name="Labutti K."/>
            <person name="Salamov A."/>
            <person name="Andreopoulos B."/>
            <person name="Baker S."/>
            <person name="Barry K."/>
            <person name="Bills G."/>
            <person name="Bluhm B."/>
            <person name="Cannon C."/>
            <person name="Castanera R."/>
            <person name="Culley D."/>
            <person name="Daum C."/>
            <person name="Ezra D."/>
            <person name="Gonzalez J."/>
            <person name="Henrissat B."/>
            <person name="Kuo A."/>
            <person name="Liang C."/>
            <person name="Lipzen A."/>
            <person name="Lutzoni F."/>
            <person name="Magnuson J."/>
            <person name="Mondo S."/>
            <person name="Nolan M."/>
            <person name="Ohm R."/>
            <person name="Pangilinan J."/>
            <person name="Park H.-J."/>
            <person name="Ramirez L."/>
            <person name="Alfaro M."/>
            <person name="Sun H."/>
            <person name="Tritt A."/>
            <person name="Yoshinaga Y."/>
            <person name="Zwiers L.-H."/>
            <person name="Turgeon B."/>
            <person name="Goodwin S."/>
            <person name="Spatafora J."/>
            <person name="Crous P."/>
            <person name="Grigoriev I."/>
        </authorList>
    </citation>
    <scope>NUCLEOTIDE SEQUENCE</scope>
    <source>
        <strain evidence="4">Tuck. ex Michener</strain>
    </source>
</reference>
<dbReference type="InterPro" id="IPR001841">
    <property type="entry name" value="Znf_RING"/>
</dbReference>
<dbReference type="SUPFAM" id="SSF57850">
    <property type="entry name" value="RING/U-box"/>
    <property type="match status" value="1"/>
</dbReference>
<protein>
    <recommendedName>
        <fullName evidence="3">RING-type domain-containing protein</fullName>
    </recommendedName>
</protein>
<evidence type="ECO:0000256" key="1">
    <source>
        <dbReference type="PROSITE-ProRule" id="PRU00175"/>
    </source>
</evidence>